<keyword evidence="2" id="KW-0808">Transferase</keyword>
<dbReference type="Pfam" id="PF00891">
    <property type="entry name" value="Methyltransf_2"/>
    <property type="match status" value="1"/>
</dbReference>
<dbReference type="EMBL" id="FOZX01000003">
    <property type="protein sequence ID" value="SFS65551.1"/>
    <property type="molecule type" value="Genomic_DNA"/>
</dbReference>
<dbReference type="InterPro" id="IPR029063">
    <property type="entry name" value="SAM-dependent_MTases_sf"/>
</dbReference>
<reference evidence="8" key="1">
    <citation type="submission" date="2016-10" db="EMBL/GenBank/DDBJ databases">
        <authorList>
            <person name="Varghese N."/>
            <person name="Submissions S."/>
        </authorList>
    </citation>
    <scope>NUCLEOTIDE SEQUENCE [LARGE SCALE GENOMIC DNA]</scope>
    <source>
        <strain evidence="8">DSM 44771</strain>
    </source>
</reference>
<dbReference type="InterPro" id="IPR036390">
    <property type="entry name" value="WH_DNA-bd_sf"/>
</dbReference>
<dbReference type="InterPro" id="IPR036388">
    <property type="entry name" value="WH-like_DNA-bd_sf"/>
</dbReference>
<evidence type="ECO:0000256" key="2">
    <source>
        <dbReference type="ARBA" id="ARBA00022679"/>
    </source>
</evidence>
<feature type="active site" description="Proton acceptor" evidence="4">
    <location>
        <position position="250"/>
    </location>
</feature>
<feature type="domain" description="O-methyltransferase C-terminal" evidence="5">
    <location>
        <begin position="145"/>
        <end position="323"/>
    </location>
</feature>
<dbReference type="Proteomes" id="UP000198852">
    <property type="component" value="Unassembled WGS sequence"/>
</dbReference>
<dbReference type="STRING" id="95161.SAMN05660874_02345"/>
<evidence type="ECO:0000256" key="1">
    <source>
        <dbReference type="ARBA" id="ARBA00022603"/>
    </source>
</evidence>
<name>A0A1I6RLD3_9PSEU</name>
<dbReference type="Gene3D" id="3.40.50.150">
    <property type="entry name" value="Vaccinia Virus protein VP39"/>
    <property type="match status" value="1"/>
</dbReference>
<organism evidence="7 8">
    <name type="scientific">Saccharopolyspora flava</name>
    <dbReference type="NCBI Taxonomy" id="95161"/>
    <lineage>
        <taxon>Bacteria</taxon>
        <taxon>Bacillati</taxon>
        <taxon>Actinomycetota</taxon>
        <taxon>Actinomycetes</taxon>
        <taxon>Pseudonocardiales</taxon>
        <taxon>Pseudonocardiaceae</taxon>
        <taxon>Saccharopolyspora</taxon>
    </lineage>
</organism>
<dbReference type="RefSeq" id="WP_217649685.1">
    <property type="nucleotide sequence ID" value="NZ_FOZX01000003.1"/>
</dbReference>
<dbReference type="GO" id="GO:0032259">
    <property type="term" value="P:methylation"/>
    <property type="evidence" value="ECO:0007669"/>
    <property type="project" value="UniProtKB-KW"/>
</dbReference>
<dbReference type="SUPFAM" id="SSF53335">
    <property type="entry name" value="S-adenosyl-L-methionine-dependent methyltransferases"/>
    <property type="match status" value="1"/>
</dbReference>
<dbReference type="InterPro" id="IPR016461">
    <property type="entry name" value="COMT-like"/>
</dbReference>
<sequence>MTDNANAVSQQPLLDLTTGFMRFKTFAAAVELEVFTRLAGGREVTAEEFAAEIGLQQRPADILLPALVALDLLDKRDGRYRNSAMAEEFLVKGKPYFFGGFVQFYDRGLYPGWEQLVNSLRTNRSMFVDPEQQQETVFAPNDFMMNFFWEAMHALAGYTGKELGAAYDFSRHQRLLDVGGGSGGIPIELCRRVPGLRAGVYELPHVCTVVERKIAEAGLTDVIDAVPGDFTTDETLPGGYDVMLLSQVLHCGDEKTNRELLDKCFAALEPGGAVLICELLLDPDRTGPANAAVMGLNMLVSHPGGQNYSEAEYQDWLADAGFADLEVIRIDAAGADGAVIGRKPR</sequence>
<feature type="domain" description="O-methyltransferase dimerisation" evidence="6">
    <location>
        <begin position="15"/>
        <end position="91"/>
    </location>
</feature>
<dbReference type="PANTHER" id="PTHR43712:SF2">
    <property type="entry name" value="O-METHYLTRANSFERASE CICE"/>
    <property type="match status" value="1"/>
</dbReference>
<keyword evidence="1" id="KW-0489">Methyltransferase</keyword>
<dbReference type="Pfam" id="PF08100">
    <property type="entry name" value="Dimerisation"/>
    <property type="match status" value="1"/>
</dbReference>
<evidence type="ECO:0000259" key="6">
    <source>
        <dbReference type="Pfam" id="PF08100"/>
    </source>
</evidence>
<accession>A0A1I6RLD3</accession>
<gene>
    <name evidence="7" type="ORF">SAMN05660874_02345</name>
</gene>
<dbReference type="AlphaFoldDB" id="A0A1I6RLD3"/>
<evidence type="ECO:0000259" key="5">
    <source>
        <dbReference type="Pfam" id="PF00891"/>
    </source>
</evidence>
<evidence type="ECO:0000256" key="3">
    <source>
        <dbReference type="ARBA" id="ARBA00022691"/>
    </source>
</evidence>
<proteinExistence type="predicted"/>
<dbReference type="GO" id="GO:0046983">
    <property type="term" value="F:protein dimerization activity"/>
    <property type="evidence" value="ECO:0007669"/>
    <property type="project" value="InterPro"/>
</dbReference>
<dbReference type="InterPro" id="IPR012967">
    <property type="entry name" value="COMT_dimerisation"/>
</dbReference>
<keyword evidence="3" id="KW-0949">S-adenosyl-L-methionine</keyword>
<protein>
    <submittedName>
        <fullName evidence="7">Dimerisation domain-containing protein</fullName>
    </submittedName>
</protein>
<dbReference type="Gene3D" id="1.10.10.10">
    <property type="entry name" value="Winged helix-like DNA-binding domain superfamily/Winged helix DNA-binding domain"/>
    <property type="match status" value="1"/>
</dbReference>
<dbReference type="InterPro" id="IPR001077">
    <property type="entry name" value="COMT_C"/>
</dbReference>
<evidence type="ECO:0000313" key="7">
    <source>
        <dbReference type="EMBL" id="SFS65551.1"/>
    </source>
</evidence>
<dbReference type="PROSITE" id="PS51683">
    <property type="entry name" value="SAM_OMT_II"/>
    <property type="match status" value="1"/>
</dbReference>
<dbReference type="GO" id="GO:0008171">
    <property type="term" value="F:O-methyltransferase activity"/>
    <property type="evidence" value="ECO:0007669"/>
    <property type="project" value="InterPro"/>
</dbReference>
<dbReference type="CDD" id="cd02440">
    <property type="entry name" value="AdoMet_MTases"/>
    <property type="match status" value="1"/>
</dbReference>
<evidence type="ECO:0000256" key="4">
    <source>
        <dbReference type="PIRSR" id="PIRSR005739-1"/>
    </source>
</evidence>
<dbReference type="PANTHER" id="PTHR43712">
    <property type="entry name" value="PUTATIVE (AFU_ORTHOLOGUE AFUA_4G14580)-RELATED"/>
    <property type="match status" value="1"/>
</dbReference>
<dbReference type="PIRSF" id="PIRSF005739">
    <property type="entry name" value="O-mtase"/>
    <property type="match status" value="1"/>
</dbReference>
<dbReference type="SUPFAM" id="SSF46785">
    <property type="entry name" value="Winged helix' DNA-binding domain"/>
    <property type="match status" value="1"/>
</dbReference>
<keyword evidence="8" id="KW-1185">Reference proteome</keyword>
<evidence type="ECO:0000313" key="8">
    <source>
        <dbReference type="Proteomes" id="UP000198852"/>
    </source>
</evidence>